<reference evidence="2 3" key="1">
    <citation type="journal article" date="2019" name="Int. J. Syst. Evol. Microbiol.">
        <title>The Global Catalogue of Microorganisms (GCM) 10K type strain sequencing project: providing services to taxonomists for standard genome sequencing and annotation.</title>
        <authorList>
            <consortium name="The Broad Institute Genomics Platform"/>
            <consortium name="The Broad Institute Genome Sequencing Center for Infectious Disease"/>
            <person name="Wu L."/>
            <person name="Ma J."/>
        </authorList>
    </citation>
    <scope>NUCLEOTIDE SEQUENCE [LARGE SCALE GENOMIC DNA]</scope>
    <source>
        <strain evidence="2 3">JCM 16328</strain>
    </source>
</reference>
<name>A0AAV3T916_9EURY</name>
<comment type="caution">
    <text evidence="2">The sequence shown here is derived from an EMBL/GenBank/DDBJ whole genome shotgun (WGS) entry which is preliminary data.</text>
</comment>
<dbReference type="Pfam" id="PF26404">
    <property type="entry name" value="DUF8102"/>
    <property type="match status" value="1"/>
</dbReference>
<proteinExistence type="predicted"/>
<dbReference type="AlphaFoldDB" id="A0AAV3T916"/>
<feature type="domain" description="Domain of unknown function" evidence="1">
    <location>
        <begin position="11"/>
        <end position="205"/>
    </location>
</feature>
<gene>
    <name evidence="2" type="ORF">GCM10009020_16560</name>
</gene>
<evidence type="ECO:0000259" key="1">
    <source>
        <dbReference type="Pfam" id="PF26404"/>
    </source>
</evidence>
<evidence type="ECO:0000313" key="3">
    <source>
        <dbReference type="Proteomes" id="UP001500420"/>
    </source>
</evidence>
<dbReference type="RefSeq" id="WP_343773519.1">
    <property type="nucleotide sequence ID" value="NZ_BAAADV010000003.1"/>
</dbReference>
<dbReference type="InterPro" id="IPR058415">
    <property type="entry name" value="DUF8102"/>
</dbReference>
<keyword evidence="3" id="KW-1185">Reference proteome</keyword>
<sequence>MNTDIDRDRGVLTPADRAYLLGEAEMSHEQSKRNAEARIRGRIREGILDFDLLVHHLDRKDRRQIFERATDDEAFLDGITAMLSFAYIGLKEQGVDFERVLVPAISGAERAYGIDQQSANVTVDVEFDVETTVEARLDGIAERLDDGDPVAPRELFSLVMEGERALDDYERITLRLDDEEDRAHVTRLAEYLDADVRYRNDALAVLRLDAE</sequence>
<dbReference type="EMBL" id="BAAADV010000003">
    <property type="protein sequence ID" value="GAA0670965.1"/>
    <property type="molecule type" value="Genomic_DNA"/>
</dbReference>
<organism evidence="2 3">
    <name type="scientific">Natronoarchaeum mannanilyticum</name>
    <dbReference type="NCBI Taxonomy" id="926360"/>
    <lineage>
        <taxon>Archaea</taxon>
        <taxon>Methanobacteriati</taxon>
        <taxon>Methanobacteriota</taxon>
        <taxon>Stenosarchaea group</taxon>
        <taxon>Halobacteria</taxon>
        <taxon>Halobacteriales</taxon>
        <taxon>Natronoarchaeaceae</taxon>
    </lineage>
</organism>
<accession>A0AAV3T916</accession>
<dbReference type="Proteomes" id="UP001500420">
    <property type="component" value="Unassembled WGS sequence"/>
</dbReference>
<evidence type="ECO:0000313" key="2">
    <source>
        <dbReference type="EMBL" id="GAA0670965.1"/>
    </source>
</evidence>
<protein>
    <recommendedName>
        <fullName evidence="1">Domain of unknown function domain-containing protein</fullName>
    </recommendedName>
</protein>